<evidence type="ECO:0000256" key="1">
    <source>
        <dbReference type="ARBA" id="ARBA00022603"/>
    </source>
</evidence>
<evidence type="ECO:0000256" key="5">
    <source>
        <dbReference type="SAM" id="MobiDB-lite"/>
    </source>
</evidence>
<dbReference type="EMBL" id="BDRX01000058">
    <property type="protein sequence ID" value="GBF94941.1"/>
    <property type="molecule type" value="Genomic_DNA"/>
</dbReference>
<evidence type="ECO:0000256" key="3">
    <source>
        <dbReference type="ARBA" id="ARBA00022691"/>
    </source>
</evidence>
<feature type="region of interest" description="Disordered" evidence="5">
    <location>
        <begin position="1"/>
        <end position="31"/>
    </location>
</feature>
<dbReference type="InterPro" id="IPR013216">
    <property type="entry name" value="Methyltransf_11"/>
</dbReference>
<evidence type="ECO:0000313" key="7">
    <source>
        <dbReference type="EMBL" id="GBF94941.1"/>
    </source>
</evidence>
<protein>
    <submittedName>
        <fullName evidence="7">Gamma-tocopherol methyltransferase</fullName>
    </submittedName>
</protein>
<dbReference type="PANTHER" id="PTHR43591:SF81">
    <property type="entry name" value="MAGNESIUM PROTOPORPHYRIN IX METHYLTRANSFERASE, CHLOROPLASTIC-RELATED"/>
    <property type="match status" value="1"/>
</dbReference>
<keyword evidence="3 4" id="KW-0949">S-adenosyl-L-methionine</keyword>
<dbReference type="PANTHER" id="PTHR43591">
    <property type="entry name" value="METHYLTRANSFERASE"/>
    <property type="match status" value="1"/>
</dbReference>
<dbReference type="OrthoDB" id="8300214at2759"/>
<dbReference type="PROSITE" id="PS51581">
    <property type="entry name" value="SAM_GTMT"/>
    <property type="match status" value="1"/>
</dbReference>
<dbReference type="Pfam" id="PF08241">
    <property type="entry name" value="Methyltransf_11"/>
    <property type="match status" value="1"/>
</dbReference>
<dbReference type="STRING" id="307507.A0A2V0P4Y4"/>
<organism evidence="7 8">
    <name type="scientific">Raphidocelis subcapitata</name>
    <dbReference type="NCBI Taxonomy" id="307507"/>
    <lineage>
        <taxon>Eukaryota</taxon>
        <taxon>Viridiplantae</taxon>
        <taxon>Chlorophyta</taxon>
        <taxon>core chlorophytes</taxon>
        <taxon>Chlorophyceae</taxon>
        <taxon>CS clade</taxon>
        <taxon>Sphaeropleales</taxon>
        <taxon>Selenastraceae</taxon>
        <taxon>Raphidocelis</taxon>
    </lineage>
</organism>
<sequence length="340" mass="36828">MQTQTRAPAAGVRQRPSVHSSRAASRAPTAAGRRLVVPRVSLLDAIVKPITTSGQVGDLKQGIAQFYDESSGLWEEVWGEHMHHGYYPAGGPPKSNQQAQIDMIEETLKWAGMEEGRPPKTMVDVGCGIGGSSRHIARKYGCTAKGITLSPVQAARANAISEKAGLGDKCSFQVADALQQPFPDGSFDLVWSLESGEHMPDKPAFVRELARVTAPGGRVIIVTWCHRVLAPGEAGLKPEEQSLLDRICEAYYLPAWCSIADYQRLFEAEGLTGIKTTDWSNEVAPFWGEVIRSALTTKGIAGLFKAGWTTIKGALVMPLMAQGFRMGLVKFVLITAQKPE</sequence>
<feature type="region of interest" description="SAM motif II" evidence="4">
    <location>
        <begin position="185"/>
        <end position="193"/>
    </location>
</feature>
<proteinExistence type="inferred from homology"/>
<name>A0A2V0P4Y4_9CHLO</name>
<dbReference type="GO" id="GO:0008757">
    <property type="term" value="F:S-adenosylmethionine-dependent methyltransferase activity"/>
    <property type="evidence" value="ECO:0007669"/>
    <property type="project" value="InterPro"/>
</dbReference>
<dbReference type="InterPro" id="IPR025774">
    <property type="entry name" value="PiNMT-like"/>
</dbReference>
<dbReference type="FunCoup" id="A0A2V0P4Y4">
    <property type="interactions" value="150"/>
</dbReference>
<feature type="region of interest" description="SAM motif I" evidence="4">
    <location>
        <begin position="122"/>
        <end position="131"/>
    </location>
</feature>
<evidence type="ECO:0000259" key="6">
    <source>
        <dbReference type="Pfam" id="PF08241"/>
    </source>
</evidence>
<dbReference type="AlphaFoldDB" id="A0A2V0P4Y4"/>
<dbReference type="InParanoid" id="A0A2V0P4Y4"/>
<dbReference type="CDD" id="cd02440">
    <property type="entry name" value="AdoMet_MTases"/>
    <property type="match status" value="1"/>
</dbReference>
<feature type="region of interest" description="SAM motif III" evidence="4">
    <location>
        <begin position="212"/>
        <end position="221"/>
    </location>
</feature>
<gene>
    <name evidence="7" type="ORF">Rsub_07442</name>
</gene>
<feature type="compositionally biased region" description="Low complexity" evidence="5">
    <location>
        <begin position="20"/>
        <end position="31"/>
    </location>
</feature>
<dbReference type="SUPFAM" id="SSF53335">
    <property type="entry name" value="S-adenosyl-L-methionine-dependent methyltransferases"/>
    <property type="match status" value="1"/>
</dbReference>
<dbReference type="Gene3D" id="3.40.50.150">
    <property type="entry name" value="Vaccinia Virus protein VP39"/>
    <property type="match status" value="1"/>
</dbReference>
<dbReference type="Proteomes" id="UP000247498">
    <property type="component" value="Unassembled WGS sequence"/>
</dbReference>
<dbReference type="GO" id="GO:0032259">
    <property type="term" value="P:methylation"/>
    <property type="evidence" value="ECO:0007669"/>
    <property type="project" value="UniProtKB-UniRule"/>
</dbReference>
<evidence type="ECO:0000256" key="4">
    <source>
        <dbReference type="PROSITE-ProRule" id="PRU00914"/>
    </source>
</evidence>
<dbReference type="InterPro" id="IPR029063">
    <property type="entry name" value="SAM-dependent_MTases_sf"/>
</dbReference>
<comment type="caution">
    <text evidence="7">The sequence shown here is derived from an EMBL/GenBank/DDBJ whole genome shotgun (WGS) entry which is preliminary data.</text>
</comment>
<keyword evidence="8" id="KW-1185">Reference proteome</keyword>
<comment type="similarity">
    <text evidence="4">Belongs to the class I-like SAM-binding methyltransferase superfamily. gTMT family.</text>
</comment>
<keyword evidence="2 4" id="KW-0808">Transferase</keyword>
<evidence type="ECO:0000256" key="2">
    <source>
        <dbReference type="ARBA" id="ARBA00022679"/>
    </source>
</evidence>
<feature type="domain" description="Methyltransferase type 11" evidence="6">
    <location>
        <begin position="123"/>
        <end position="221"/>
    </location>
</feature>
<reference evidence="7 8" key="1">
    <citation type="journal article" date="2018" name="Sci. Rep.">
        <title>Raphidocelis subcapitata (=Pseudokirchneriella subcapitata) provides an insight into genome evolution and environmental adaptations in the Sphaeropleales.</title>
        <authorList>
            <person name="Suzuki S."/>
            <person name="Yamaguchi H."/>
            <person name="Nakajima N."/>
            <person name="Kawachi M."/>
        </authorList>
    </citation>
    <scope>NUCLEOTIDE SEQUENCE [LARGE SCALE GENOMIC DNA]</scope>
    <source>
        <strain evidence="7 8">NIES-35</strain>
    </source>
</reference>
<evidence type="ECO:0000313" key="8">
    <source>
        <dbReference type="Proteomes" id="UP000247498"/>
    </source>
</evidence>
<keyword evidence="1 4" id="KW-0489">Methyltransferase</keyword>
<accession>A0A2V0P4Y4</accession>